<organism evidence="2">
    <name type="scientific">Siphoviridae sp. ctZPw9</name>
    <dbReference type="NCBI Taxonomy" id="2826383"/>
    <lineage>
        <taxon>Viruses</taxon>
        <taxon>Duplodnaviria</taxon>
        <taxon>Heunggongvirae</taxon>
        <taxon>Uroviricota</taxon>
        <taxon>Caudoviricetes</taxon>
    </lineage>
</organism>
<evidence type="ECO:0000256" key="1">
    <source>
        <dbReference type="SAM" id="MobiDB-lite"/>
    </source>
</evidence>
<accession>A0A8S5LY35</accession>
<protein>
    <submittedName>
        <fullName evidence="2">Uncharacterized protein</fullName>
    </submittedName>
</protein>
<name>A0A8S5LY35_9CAUD</name>
<feature type="compositionally biased region" description="Basic and acidic residues" evidence="1">
    <location>
        <begin position="166"/>
        <end position="182"/>
    </location>
</feature>
<reference evidence="2" key="1">
    <citation type="journal article" date="2021" name="Proc. Natl. Acad. Sci. U.S.A.">
        <title>A Catalog of Tens of Thousands of Viruses from Human Metagenomes Reveals Hidden Associations with Chronic Diseases.</title>
        <authorList>
            <person name="Tisza M.J."/>
            <person name="Buck C.B."/>
        </authorList>
    </citation>
    <scope>NUCLEOTIDE SEQUENCE</scope>
    <source>
        <strain evidence="2">CtZPw9</strain>
    </source>
</reference>
<sequence>MELNTMRALYTIATGLDQRLKPLPDEILTVWAEICAEVPDKYAREVQKKLYSTRRISILQPGDILETWQEMKSEIDGALERCSRLAAKFKSLEIEDKQDYEAAVRVYESWKRAYAAVPEFVHSEVDLRVLDAPRMPREMEAVPPPPEVRALVRSFGMGDSASMRRGAVERERDRQMRALEDM</sequence>
<proteinExistence type="predicted"/>
<evidence type="ECO:0000313" key="2">
    <source>
        <dbReference type="EMBL" id="DAD74808.1"/>
    </source>
</evidence>
<feature type="region of interest" description="Disordered" evidence="1">
    <location>
        <begin position="162"/>
        <end position="182"/>
    </location>
</feature>
<dbReference type="EMBL" id="BK014765">
    <property type="protein sequence ID" value="DAD74808.1"/>
    <property type="molecule type" value="Genomic_DNA"/>
</dbReference>